<accession>C0W1F2</accession>
<dbReference type="GO" id="GO:0016020">
    <property type="term" value="C:membrane"/>
    <property type="evidence" value="ECO:0007669"/>
    <property type="project" value="TreeGrafter"/>
</dbReference>
<dbReference type="PANTHER" id="PTHR10628">
    <property type="entry name" value="SIALIDASE"/>
    <property type="match status" value="1"/>
</dbReference>
<dbReference type="Gene3D" id="2.120.10.10">
    <property type="match status" value="1"/>
</dbReference>
<dbReference type="EMBL" id="ACFG01000034">
    <property type="protein sequence ID" value="EEH63318.1"/>
    <property type="molecule type" value="Genomic_DNA"/>
</dbReference>
<evidence type="ECO:0000259" key="4">
    <source>
        <dbReference type="Pfam" id="PF13088"/>
    </source>
</evidence>
<comment type="catalytic activity">
    <reaction evidence="1">
        <text>Hydrolysis of alpha-(2-&gt;3)-, alpha-(2-&gt;6)-, alpha-(2-&gt;8)- glycosidic linkages of terminal sialic acid residues in oligosaccharides, glycoproteins, glycolipids, colominic acid and synthetic substrates.</text>
        <dbReference type="EC" id="3.2.1.18"/>
    </reaction>
</comment>
<dbReference type="HOGENOM" id="CLU_728884_0_0_11"/>
<dbReference type="GO" id="GO:0004308">
    <property type="term" value="F:exo-alpha-sialidase activity"/>
    <property type="evidence" value="ECO:0007669"/>
    <property type="project" value="UniProtKB-EC"/>
</dbReference>
<keyword evidence="5" id="KW-0326">Glycosidase</keyword>
<organism evidence="5 6">
    <name type="scientific">Gleimia coleocanis DSM 15436</name>
    <dbReference type="NCBI Taxonomy" id="525245"/>
    <lineage>
        <taxon>Bacteria</taxon>
        <taxon>Bacillati</taxon>
        <taxon>Actinomycetota</taxon>
        <taxon>Actinomycetes</taxon>
        <taxon>Actinomycetales</taxon>
        <taxon>Actinomycetaceae</taxon>
        <taxon>Gleimia</taxon>
    </lineage>
</organism>
<comment type="caution">
    <text evidence="5">The sequence shown here is derived from an EMBL/GenBank/DDBJ whole genome shotgun (WGS) entry which is preliminary data.</text>
</comment>
<evidence type="ECO:0000256" key="1">
    <source>
        <dbReference type="ARBA" id="ARBA00000427"/>
    </source>
</evidence>
<dbReference type="STRING" id="525245.HMPREF0044_1242"/>
<evidence type="ECO:0000256" key="3">
    <source>
        <dbReference type="ARBA" id="ARBA00012733"/>
    </source>
</evidence>
<dbReference type="Pfam" id="PF13088">
    <property type="entry name" value="BNR_2"/>
    <property type="match status" value="1"/>
</dbReference>
<dbReference type="GO" id="GO:0006689">
    <property type="term" value="P:ganglioside catabolic process"/>
    <property type="evidence" value="ECO:0007669"/>
    <property type="project" value="TreeGrafter"/>
</dbReference>
<keyword evidence="6" id="KW-1185">Reference proteome</keyword>
<dbReference type="OrthoDB" id="7294637at2"/>
<keyword evidence="5" id="KW-0378">Hydrolase</keyword>
<dbReference type="SUPFAM" id="SSF50939">
    <property type="entry name" value="Sialidases"/>
    <property type="match status" value="1"/>
</dbReference>
<proteinExistence type="inferred from homology"/>
<reference evidence="5 6" key="1">
    <citation type="submission" date="2009-01" db="EMBL/GenBank/DDBJ databases">
        <authorList>
            <person name="Qin X."/>
            <person name="Bachman B."/>
            <person name="Battles P."/>
            <person name="Bell A."/>
            <person name="Bess C."/>
            <person name="Bickham C."/>
            <person name="Chaboub L."/>
            <person name="Chen D."/>
            <person name="Coyle M."/>
            <person name="Deiros D.R."/>
            <person name="Dinh H."/>
            <person name="Forbes L."/>
            <person name="Fowler G."/>
            <person name="Francisco L."/>
            <person name="Fu Q."/>
            <person name="Gubbala S."/>
            <person name="Hale W."/>
            <person name="Han Y."/>
            <person name="Hemphill L."/>
            <person name="Highlander S.K."/>
            <person name="Hirani K."/>
            <person name="Hogues M."/>
            <person name="Jackson L."/>
            <person name="Jakkamsetti A."/>
            <person name="Javaid M."/>
            <person name="Jiang H."/>
            <person name="Korchina V."/>
            <person name="Kovar C."/>
            <person name="Lara F."/>
            <person name="Lee S."/>
            <person name="Mata R."/>
            <person name="Mathew T."/>
            <person name="Moen C."/>
            <person name="Morales K."/>
            <person name="Munidasa M."/>
            <person name="Nazareth L."/>
            <person name="Ngo R."/>
            <person name="Nguyen L."/>
            <person name="Okwuonu G."/>
            <person name="Ongeri F."/>
            <person name="Patil S."/>
            <person name="Petrosino J."/>
            <person name="Pham C."/>
            <person name="Pham P."/>
            <person name="Pu L.-L."/>
            <person name="Puazo M."/>
            <person name="Raj R."/>
            <person name="Reid J."/>
            <person name="Rouhana J."/>
            <person name="Saada N."/>
            <person name="Shang Y."/>
            <person name="Simmons D."/>
            <person name="Thornton R."/>
            <person name="Warren J."/>
            <person name="Weissenberger G."/>
            <person name="Zhang J."/>
            <person name="Zhang L."/>
            <person name="Zhou C."/>
            <person name="Zhu D."/>
            <person name="Muzny D."/>
            <person name="Worley K."/>
            <person name="Gibbs R."/>
        </authorList>
    </citation>
    <scope>NUCLEOTIDE SEQUENCE [LARGE SCALE GENOMIC DNA]</scope>
    <source>
        <strain evidence="5 6">DSM 15436</strain>
    </source>
</reference>
<comment type="similarity">
    <text evidence="2">Belongs to the glycosyl hydrolase 33 family.</text>
</comment>
<dbReference type="EC" id="3.2.1.18" evidence="3"/>
<feature type="domain" description="Sialidase" evidence="4">
    <location>
        <begin position="121"/>
        <end position="281"/>
    </location>
</feature>
<evidence type="ECO:0000256" key="2">
    <source>
        <dbReference type="ARBA" id="ARBA00009348"/>
    </source>
</evidence>
<dbReference type="Proteomes" id="UP000010301">
    <property type="component" value="Unassembled WGS sequence"/>
</dbReference>
<protein>
    <recommendedName>
        <fullName evidence="3">exo-alpha-sialidase</fullName>
        <ecNumber evidence="3">3.2.1.18</ecNumber>
    </recommendedName>
</protein>
<dbReference type="InterPro" id="IPR026856">
    <property type="entry name" value="Sialidase_fam"/>
</dbReference>
<evidence type="ECO:0000313" key="5">
    <source>
        <dbReference type="EMBL" id="EEH63318.1"/>
    </source>
</evidence>
<dbReference type="InterPro" id="IPR011040">
    <property type="entry name" value="Sialidase"/>
</dbReference>
<evidence type="ECO:0000313" key="6">
    <source>
        <dbReference type="Proteomes" id="UP000010301"/>
    </source>
</evidence>
<dbReference type="CDD" id="cd15482">
    <property type="entry name" value="Sialidase_non-viral"/>
    <property type="match status" value="1"/>
</dbReference>
<dbReference type="GO" id="GO:0005737">
    <property type="term" value="C:cytoplasm"/>
    <property type="evidence" value="ECO:0007669"/>
    <property type="project" value="TreeGrafter"/>
</dbReference>
<dbReference type="RefSeq" id="WP_006546100.1">
    <property type="nucleotide sequence ID" value="NZ_DS999540.1"/>
</dbReference>
<dbReference type="eggNOG" id="COG4409">
    <property type="taxonomic scope" value="Bacteria"/>
</dbReference>
<dbReference type="GO" id="GO:0009313">
    <property type="term" value="P:oligosaccharide catabolic process"/>
    <property type="evidence" value="ECO:0007669"/>
    <property type="project" value="TreeGrafter"/>
</dbReference>
<dbReference type="PANTHER" id="PTHR10628:SF30">
    <property type="entry name" value="EXO-ALPHA-SIALIDASE"/>
    <property type="match status" value="1"/>
</dbReference>
<dbReference type="InterPro" id="IPR036278">
    <property type="entry name" value="Sialidase_sf"/>
</dbReference>
<gene>
    <name evidence="5" type="primary">nedA</name>
    <name evidence="5" type="ORF">HMPREF0044_1242</name>
</gene>
<name>C0W1F2_9ACTO</name>
<dbReference type="AlphaFoldDB" id="C0W1F2"/>
<sequence>MQVSEPVEVVSAEQIKTLLPTVVEVRVPALGKIPREGEGEELLVAFDTRLEPVDSDWEATGGAMAADLPNPNSLGLVTGELTNTGLHFNSPKIWKNGQIDPKTGFSDPCILTSGDVIAIVHARSSQVGFFGSAGLNGESEQLLKIEVARSVDGGKTWSHSDVSASVYGDFAGIFATSGHGVVIPFPQGETWAVPLVCRKVDGTTTHMTMRSADRGLTWVAGQPIGEDMDETAYGMLDGKLVLSARRTSAYKNGALGRFWAVSDDAGLTWSEPIWDENLPAAACNAALITSDRGLFFAYPGAGRQEGYLAFKRNMEEPWENLGKFTEGACGYVEGAWIANRLVLLYETPAGIYARTVQI</sequence>